<reference evidence="5 6" key="1">
    <citation type="submission" date="2014-03" db="EMBL/GenBank/DDBJ databases">
        <title>Genomics of Bifidobacteria.</title>
        <authorList>
            <person name="Ventura M."/>
            <person name="Milani C."/>
            <person name="Lugli G.A."/>
        </authorList>
    </citation>
    <scope>NUCLEOTIDE SEQUENCE [LARGE SCALE GENOMIC DNA]</scope>
    <source>
        <strain evidence="5 6">LMG 10738</strain>
    </source>
</reference>
<sequence length="329" mass="36182">MADNGNRERRAKRLAERAEAERRAAEQRARDRRQQTIIGVVVAVVAVVLVAVGGFAIWRSTHQQQAGDTTVSKTSSQSAYAELQAVKTKPGKADDQGGISVSKNGYDDPVEGVPTVAIYMDFMCPGCGELNRSLDQDLVTMMDAGQINLDLHFMTFMDRLTQGDEYSIRAANVALAITEEDPDPSHLFAYMENLYAKDFQPDELDYQPVSDEQIREQARDAGVTEDVIDSGLERNYDDWLLAVNTYTPTRTELIAPGQSGMSTPTMTINGYYWNFHEAQSEIQEKEGADKATLINALLDSIGLPRDDMGKAGMLPSIGADGKPLLGYSE</sequence>
<accession>A0A087ANA5</accession>
<dbReference type="Gene3D" id="3.40.30.10">
    <property type="entry name" value="Glutaredoxin"/>
    <property type="match status" value="1"/>
</dbReference>
<dbReference type="AlphaFoldDB" id="A0A087ANA5"/>
<dbReference type="eggNOG" id="COG1651">
    <property type="taxonomic scope" value="Bacteria"/>
</dbReference>
<feature type="coiled-coil region" evidence="1">
    <location>
        <begin position="8"/>
        <end position="35"/>
    </location>
</feature>
<keyword evidence="3" id="KW-0812">Transmembrane</keyword>
<gene>
    <name evidence="5" type="ORF">BCUN_1419</name>
</gene>
<dbReference type="EMBL" id="JGYV01000021">
    <property type="protein sequence ID" value="KFI60255.1"/>
    <property type="molecule type" value="Genomic_DNA"/>
</dbReference>
<evidence type="ECO:0000313" key="6">
    <source>
        <dbReference type="Proteomes" id="UP000029067"/>
    </source>
</evidence>
<evidence type="ECO:0000313" key="5">
    <source>
        <dbReference type="EMBL" id="KFI60255.1"/>
    </source>
</evidence>
<feature type="transmembrane region" description="Helical" evidence="3">
    <location>
        <begin position="37"/>
        <end position="58"/>
    </location>
</feature>
<dbReference type="STRING" id="1688.BCUN_1419"/>
<feature type="region of interest" description="Disordered" evidence="2">
    <location>
        <begin position="85"/>
        <end position="105"/>
    </location>
</feature>
<protein>
    <submittedName>
        <fullName evidence="5">DSBA oxidoreductase</fullName>
    </submittedName>
</protein>
<keyword evidence="3" id="KW-1133">Transmembrane helix</keyword>
<dbReference type="RefSeq" id="WP_033516930.1">
    <property type="nucleotide sequence ID" value="NZ_JGYV01000021.1"/>
</dbReference>
<evidence type="ECO:0000256" key="1">
    <source>
        <dbReference type="SAM" id="Coils"/>
    </source>
</evidence>
<dbReference type="InterPro" id="IPR012336">
    <property type="entry name" value="Thioredoxin-like_fold"/>
</dbReference>
<name>A0A087ANA5_9BIFI</name>
<dbReference type="Proteomes" id="UP000029067">
    <property type="component" value="Unassembled WGS sequence"/>
</dbReference>
<dbReference type="OrthoDB" id="117402at2"/>
<dbReference type="Pfam" id="PF13462">
    <property type="entry name" value="Thioredoxin_4"/>
    <property type="match status" value="1"/>
</dbReference>
<organism evidence="5 6">
    <name type="scientific">Bifidobacterium cuniculi</name>
    <dbReference type="NCBI Taxonomy" id="1688"/>
    <lineage>
        <taxon>Bacteria</taxon>
        <taxon>Bacillati</taxon>
        <taxon>Actinomycetota</taxon>
        <taxon>Actinomycetes</taxon>
        <taxon>Bifidobacteriales</taxon>
        <taxon>Bifidobacteriaceae</taxon>
        <taxon>Bifidobacterium</taxon>
    </lineage>
</organism>
<keyword evidence="6" id="KW-1185">Reference proteome</keyword>
<evidence type="ECO:0000259" key="4">
    <source>
        <dbReference type="Pfam" id="PF13462"/>
    </source>
</evidence>
<feature type="domain" description="Thioredoxin-like fold" evidence="4">
    <location>
        <begin position="115"/>
        <end position="277"/>
    </location>
</feature>
<evidence type="ECO:0000256" key="3">
    <source>
        <dbReference type="SAM" id="Phobius"/>
    </source>
</evidence>
<comment type="caution">
    <text evidence="5">The sequence shown here is derived from an EMBL/GenBank/DDBJ whole genome shotgun (WGS) entry which is preliminary data.</text>
</comment>
<evidence type="ECO:0000256" key="2">
    <source>
        <dbReference type="SAM" id="MobiDB-lite"/>
    </source>
</evidence>
<proteinExistence type="predicted"/>
<dbReference type="SUPFAM" id="SSF52833">
    <property type="entry name" value="Thioredoxin-like"/>
    <property type="match status" value="1"/>
</dbReference>
<keyword evidence="3" id="KW-0472">Membrane</keyword>
<dbReference type="InterPro" id="IPR036249">
    <property type="entry name" value="Thioredoxin-like_sf"/>
</dbReference>
<keyword evidence="1" id="KW-0175">Coiled coil</keyword>